<sequence length="37" mass="4117">MEGLFFAIGFLLGGVFGVLIMCLLQINRLGRKEDSEE</sequence>
<gene>
    <name evidence="3" type="ORF">G5A66_07725</name>
    <name evidence="2" type="ORF">G5A75_07745</name>
</gene>
<keyword evidence="4" id="KW-1185">Reference proteome</keyword>
<protein>
    <submittedName>
        <fullName evidence="3">DUF3789 domain-containing protein</fullName>
    </submittedName>
</protein>
<keyword evidence="1" id="KW-0812">Transmembrane</keyword>
<dbReference type="Proteomes" id="UP000701680">
    <property type="component" value="Unassembled WGS sequence"/>
</dbReference>
<organism evidence="3 4">
    <name type="scientific">Dorea phocaeensis</name>
    <dbReference type="NCBI Taxonomy" id="2040291"/>
    <lineage>
        <taxon>Bacteria</taxon>
        <taxon>Bacillati</taxon>
        <taxon>Bacillota</taxon>
        <taxon>Clostridia</taxon>
        <taxon>Lachnospirales</taxon>
        <taxon>Lachnospiraceae</taxon>
        <taxon>Dorea</taxon>
    </lineage>
</organism>
<feature type="transmembrane region" description="Helical" evidence="1">
    <location>
        <begin position="6"/>
        <end position="26"/>
    </location>
</feature>
<name>A0A850HL77_9FIRM</name>
<dbReference type="EMBL" id="JAAITX010000004">
    <property type="protein sequence ID" value="NVH58537.1"/>
    <property type="molecule type" value="Genomic_DNA"/>
</dbReference>
<comment type="caution">
    <text evidence="3">The sequence shown here is derived from an EMBL/GenBank/DDBJ whole genome shotgun (WGS) entry which is preliminary data.</text>
</comment>
<dbReference type="EMBL" id="JAAIUO010000004">
    <property type="protein sequence ID" value="NSK14763.1"/>
    <property type="molecule type" value="Genomic_DNA"/>
</dbReference>
<evidence type="ECO:0000256" key="1">
    <source>
        <dbReference type="SAM" id="Phobius"/>
    </source>
</evidence>
<keyword evidence="1" id="KW-1133">Transmembrane helix</keyword>
<evidence type="ECO:0000313" key="3">
    <source>
        <dbReference type="EMBL" id="NVH58537.1"/>
    </source>
</evidence>
<evidence type="ECO:0000313" key="2">
    <source>
        <dbReference type="EMBL" id="NSK14763.1"/>
    </source>
</evidence>
<reference evidence="3" key="2">
    <citation type="submission" date="2020-02" db="EMBL/GenBank/DDBJ databases">
        <authorList>
            <person name="Littmann E."/>
            <person name="Sorbara M."/>
        </authorList>
    </citation>
    <scope>NUCLEOTIDE SEQUENCE</scope>
    <source>
        <strain evidence="3">MSK.17.11</strain>
        <strain evidence="2">MSK.17.38</strain>
    </source>
</reference>
<proteinExistence type="predicted"/>
<evidence type="ECO:0000313" key="4">
    <source>
        <dbReference type="Proteomes" id="UP000528555"/>
    </source>
</evidence>
<dbReference type="GeneID" id="90534049"/>
<dbReference type="RefSeq" id="WP_008817038.1">
    <property type="nucleotide sequence ID" value="NZ_JAAITX010000004.1"/>
</dbReference>
<keyword evidence="1" id="KW-0472">Membrane</keyword>
<accession>A0A850HL77</accession>
<evidence type="ECO:0000313" key="5">
    <source>
        <dbReference type="Proteomes" id="UP000701680"/>
    </source>
</evidence>
<dbReference type="AlphaFoldDB" id="A0A850HL77"/>
<dbReference type="Proteomes" id="UP000528555">
    <property type="component" value="Unassembled WGS sequence"/>
</dbReference>
<reference evidence="4 5" key="1">
    <citation type="journal article" date="2020" name="Cell Host Microbe">
        <title>Functional and Genomic Variation between Human-Derived Isolates of Lachnospiraceae Reveals Inter- and Intra-Species Diversity.</title>
        <authorList>
            <person name="Sorbara M.T."/>
            <person name="Littmann E.R."/>
            <person name="Fontana E."/>
            <person name="Moody T.U."/>
            <person name="Kohout C.E."/>
            <person name="Gjonbalaj M."/>
            <person name="Eaton V."/>
            <person name="Seok R."/>
            <person name="Leiner I.M."/>
            <person name="Pamer E.G."/>
        </authorList>
    </citation>
    <scope>NUCLEOTIDE SEQUENCE [LARGE SCALE GENOMIC DNA]</scope>
    <source>
        <strain evidence="3 4">MSK.17.11</strain>
        <strain evidence="2 5">MSK.17.38</strain>
    </source>
</reference>